<name>A0ABR7HS05_9FIRM</name>
<dbReference type="EMBL" id="JACOPR010000003">
    <property type="protein sequence ID" value="MBC5730305.1"/>
    <property type="molecule type" value="Genomic_DNA"/>
</dbReference>
<dbReference type="InterPro" id="IPR036388">
    <property type="entry name" value="WH-like_DNA-bd_sf"/>
</dbReference>
<sequence length="221" mass="25331">MKLLKLAPSQRVQGRWLLHLEDGSLLRVGENEVVSFGLYAGMELSGERLEELRAAAALGELKERAIRALSLRPLSRRELVQKLTARPRPTRDGKERKEKAAADPAAAEAVADWLEELGYLNDAEYAKSVVRHYSAKGYGERKLRDELYRRGVPRDCWEEALAEAQDPEDEIDQFIRRKMRGEDPRDPRALKRTSDALARRGYRWEEIKEGLERYGAAQDDE</sequence>
<evidence type="ECO:0000256" key="5">
    <source>
        <dbReference type="HAMAP-Rule" id="MF_01114"/>
    </source>
</evidence>
<comment type="similarity">
    <text evidence="2 5">Belongs to the RecX family.</text>
</comment>
<dbReference type="HAMAP" id="MF_01114">
    <property type="entry name" value="RecX"/>
    <property type="match status" value="1"/>
</dbReference>
<comment type="function">
    <text evidence="5">Modulates RecA activity.</text>
</comment>
<dbReference type="Pfam" id="PF02631">
    <property type="entry name" value="RecX_HTH2"/>
    <property type="match status" value="1"/>
</dbReference>
<dbReference type="Gene3D" id="1.10.10.10">
    <property type="entry name" value="Winged helix-like DNA-binding domain superfamily/Winged helix DNA-binding domain"/>
    <property type="match status" value="2"/>
</dbReference>
<dbReference type="PANTHER" id="PTHR33602">
    <property type="entry name" value="REGULATORY PROTEIN RECX FAMILY PROTEIN"/>
    <property type="match status" value="1"/>
</dbReference>
<feature type="domain" description="RecX second three-helical" evidence="7">
    <location>
        <begin position="121"/>
        <end position="161"/>
    </location>
</feature>
<gene>
    <name evidence="5" type="primary">recX</name>
    <name evidence="8" type="ORF">H8S34_05585</name>
</gene>
<protein>
    <recommendedName>
        <fullName evidence="3 5">Regulatory protein RecX</fullName>
    </recommendedName>
</protein>
<evidence type="ECO:0000313" key="9">
    <source>
        <dbReference type="Proteomes" id="UP000660021"/>
    </source>
</evidence>
<evidence type="ECO:0000313" key="8">
    <source>
        <dbReference type="EMBL" id="MBC5730305.1"/>
    </source>
</evidence>
<dbReference type="RefSeq" id="WP_186963280.1">
    <property type="nucleotide sequence ID" value="NZ_JACOPR010000003.1"/>
</dbReference>
<keyword evidence="4 5" id="KW-0963">Cytoplasm</keyword>
<evidence type="ECO:0000256" key="4">
    <source>
        <dbReference type="ARBA" id="ARBA00022490"/>
    </source>
</evidence>
<dbReference type="InterPro" id="IPR053924">
    <property type="entry name" value="RecX_HTH_2nd"/>
</dbReference>
<comment type="caution">
    <text evidence="8">The sequence shown here is derived from an EMBL/GenBank/DDBJ whole genome shotgun (WGS) entry which is preliminary data.</text>
</comment>
<feature type="region of interest" description="Disordered" evidence="6">
    <location>
        <begin position="81"/>
        <end position="102"/>
    </location>
</feature>
<organism evidence="8 9">
    <name type="scientific">Pseudoflavonifractor hominis</name>
    <dbReference type="NCBI Taxonomy" id="2763059"/>
    <lineage>
        <taxon>Bacteria</taxon>
        <taxon>Bacillati</taxon>
        <taxon>Bacillota</taxon>
        <taxon>Clostridia</taxon>
        <taxon>Eubacteriales</taxon>
        <taxon>Oscillospiraceae</taxon>
        <taxon>Pseudoflavonifractor</taxon>
    </lineage>
</organism>
<reference evidence="8 9" key="1">
    <citation type="submission" date="2020-08" db="EMBL/GenBank/DDBJ databases">
        <title>Genome public.</title>
        <authorList>
            <person name="Liu C."/>
            <person name="Sun Q."/>
        </authorList>
    </citation>
    <scope>NUCLEOTIDE SEQUENCE [LARGE SCALE GENOMIC DNA]</scope>
    <source>
        <strain evidence="8 9">New-38</strain>
    </source>
</reference>
<evidence type="ECO:0000256" key="6">
    <source>
        <dbReference type="SAM" id="MobiDB-lite"/>
    </source>
</evidence>
<accession>A0ABR7HS05</accession>
<evidence type="ECO:0000256" key="3">
    <source>
        <dbReference type="ARBA" id="ARBA00018111"/>
    </source>
</evidence>
<dbReference type="InterPro" id="IPR003783">
    <property type="entry name" value="Regulatory_RecX"/>
</dbReference>
<proteinExistence type="inferred from homology"/>
<feature type="compositionally biased region" description="Basic and acidic residues" evidence="6">
    <location>
        <begin position="89"/>
        <end position="101"/>
    </location>
</feature>
<keyword evidence="9" id="KW-1185">Reference proteome</keyword>
<evidence type="ECO:0000259" key="7">
    <source>
        <dbReference type="Pfam" id="PF02631"/>
    </source>
</evidence>
<comment type="subcellular location">
    <subcellularLocation>
        <location evidence="1 5">Cytoplasm</location>
    </subcellularLocation>
</comment>
<evidence type="ECO:0000256" key="2">
    <source>
        <dbReference type="ARBA" id="ARBA00009695"/>
    </source>
</evidence>
<dbReference type="Proteomes" id="UP000660021">
    <property type="component" value="Unassembled WGS sequence"/>
</dbReference>
<evidence type="ECO:0000256" key="1">
    <source>
        <dbReference type="ARBA" id="ARBA00004496"/>
    </source>
</evidence>
<dbReference type="PANTHER" id="PTHR33602:SF1">
    <property type="entry name" value="REGULATORY PROTEIN RECX FAMILY PROTEIN"/>
    <property type="match status" value="1"/>
</dbReference>